<dbReference type="RefSeq" id="WP_090838119.1">
    <property type="nucleotide sequence ID" value="NZ_FORM01000002.1"/>
</dbReference>
<dbReference type="EMBL" id="FORM01000002">
    <property type="protein sequence ID" value="SFI84310.1"/>
    <property type="molecule type" value="Genomic_DNA"/>
</dbReference>
<dbReference type="Proteomes" id="UP000199559">
    <property type="component" value="Unassembled WGS sequence"/>
</dbReference>
<accession>A0A1I3LIB7</accession>
<feature type="transmembrane region" description="Helical" evidence="1">
    <location>
        <begin position="12"/>
        <end position="34"/>
    </location>
</feature>
<proteinExistence type="predicted"/>
<evidence type="ECO:0000313" key="3">
    <source>
        <dbReference type="Proteomes" id="UP000199559"/>
    </source>
</evidence>
<organism evidence="2 3">
    <name type="scientific">Olleya namhaensis</name>
    <dbReference type="NCBI Taxonomy" id="1144750"/>
    <lineage>
        <taxon>Bacteria</taxon>
        <taxon>Pseudomonadati</taxon>
        <taxon>Bacteroidota</taxon>
        <taxon>Flavobacteriia</taxon>
        <taxon>Flavobacteriales</taxon>
        <taxon>Flavobacteriaceae</taxon>
    </lineage>
</organism>
<sequence length="131" mass="14739">MISAITAKITTFVLVFILLANNINTMVIVADFVINQDQIAKTLCVQKEDQKGCNGKCQLRKELTENNPESDPDIPLQETKRISLDVYCPASIFTLETKPIEPIVLKQNIHFSDLKVSKMYLDIDTPPPNFS</sequence>
<keyword evidence="1" id="KW-0472">Membrane</keyword>
<keyword evidence="1" id="KW-0812">Transmembrane</keyword>
<keyword evidence="1" id="KW-1133">Transmembrane helix</keyword>
<name>A0A1I3LIB7_9FLAO</name>
<reference evidence="3" key="1">
    <citation type="submission" date="2016-10" db="EMBL/GenBank/DDBJ databases">
        <authorList>
            <person name="Varghese N."/>
            <person name="Submissions S."/>
        </authorList>
    </citation>
    <scope>NUCLEOTIDE SEQUENCE [LARGE SCALE GENOMIC DNA]</scope>
    <source>
        <strain evidence="3">DSM 28881</strain>
    </source>
</reference>
<evidence type="ECO:0000313" key="2">
    <source>
        <dbReference type="EMBL" id="SFI84310.1"/>
    </source>
</evidence>
<evidence type="ECO:0000256" key="1">
    <source>
        <dbReference type="SAM" id="Phobius"/>
    </source>
</evidence>
<gene>
    <name evidence="2" type="ORF">SAMN05443431_102423</name>
</gene>
<dbReference type="AlphaFoldDB" id="A0A1I3LIB7"/>
<keyword evidence="3" id="KW-1185">Reference proteome</keyword>
<dbReference type="STRING" id="1144750.SAMN05443431_102423"/>
<protein>
    <submittedName>
        <fullName evidence="2">Uncharacterized protein</fullName>
    </submittedName>
</protein>